<dbReference type="GO" id="GO:0022857">
    <property type="term" value="F:transmembrane transporter activity"/>
    <property type="evidence" value="ECO:0007669"/>
    <property type="project" value="InterPro"/>
</dbReference>
<comment type="similarity">
    <text evidence="2">Belongs to the binding-protein-dependent transport system permease family. AraH/RbsC subfamily.</text>
</comment>
<comment type="subcellular location">
    <subcellularLocation>
        <location evidence="1">Cell inner membrane</location>
        <topology evidence="1">Multi-pass membrane protein</topology>
    </subcellularLocation>
</comment>
<feature type="transmembrane region" description="Helical" evidence="12">
    <location>
        <begin position="140"/>
        <end position="161"/>
    </location>
</feature>
<dbReference type="Proteomes" id="UP000018211">
    <property type="component" value="Unassembled WGS sequence"/>
</dbReference>
<evidence type="ECO:0000256" key="7">
    <source>
        <dbReference type="ARBA" id="ARBA00022692"/>
    </source>
</evidence>
<evidence type="ECO:0000256" key="11">
    <source>
        <dbReference type="ARBA" id="ARBA00035686"/>
    </source>
</evidence>
<dbReference type="InterPro" id="IPR001851">
    <property type="entry name" value="ABC_transp_permease"/>
</dbReference>
<evidence type="ECO:0000313" key="14">
    <source>
        <dbReference type="Proteomes" id="UP000018211"/>
    </source>
</evidence>
<gene>
    <name evidence="13" type="ORF">VIBNISOn1_1520007</name>
</gene>
<proteinExistence type="inferred from homology"/>
<dbReference type="RefSeq" id="WP_022589334.1">
    <property type="nucleotide sequence ID" value="NZ_LK391965.1"/>
</dbReference>
<comment type="function">
    <text evidence="10">Part of the binding-protein-dependent transport system for D-xylose. Probably responsible for the translocation of the substrate across the membrane.</text>
</comment>
<dbReference type="PANTHER" id="PTHR32196:SF32">
    <property type="entry name" value="XYLOSE TRANSPORT SYSTEM PERMEASE PROTEIN XYLH"/>
    <property type="match status" value="1"/>
</dbReference>
<keyword evidence="8 12" id="KW-1133">Transmembrane helix</keyword>
<dbReference type="PANTHER" id="PTHR32196">
    <property type="entry name" value="ABC TRANSPORTER PERMEASE PROTEIN YPHD-RELATED-RELATED"/>
    <property type="match status" value="1"/>
</dbReference>
<reference evidence="13 14" key="1">
    <citation type="journal article" date="2013" name="ISME J.">
        <title>Comparative genomics of pathogenic lineages of Vibrio nigripulchritudo identifies virulence-associated traits.</title>
        <authorList>
            <person name="Goudenege D."/>
            <person name="Labreuche Y."/>
            <person name="Krin E."/>
            <person name="Ansquer D."/>
            <person name="Mangenot S."/>
            <person name="Calteau A."/>
            <person name="Medigue C."/>
            <person name="Mazel D."/>
            <person name="Polz M.F."/>
            <person name="Le Roux F."/>
        </authorList>
    </citation>
    <scope>NUCLEOTIDE SEQUENCE [LARGE SCALE GENOMIC DNA]</scope>
    <source>
        <strain evidence="13 14">SOn1</strain>
    </source>
</reference>
<keyword evidence="7 12" id="KW-0812">Transmembrane</keyword>
<organism evidence="13 14">
    <name type="scientific">Vibrio nigripulchritudo SOn1</name>
    <dbReference type="NCBI Taxonomy" id="1238450"/>
    <lineage>
        <taxon>Bacteria</taxon>
        <taxon>Pseudomonadati</taxon>
        <taxon>Pseudomonadota</taxon>
        <taxon>Gammaproteobacteria</taxon>
        <taxon>Vibrionales</taxon>
        <taxon>Vibrionaceae</taxon>
        <taxon>Vibrio</taxon>
    </lineage>
</organism>
<evidence type="ECO:0000256" key="10">
    <source>
        <dbReference type="ARBA" id="ARBA00035611"/>
    </source>
</evidence>
<protein>
    <recommendedName>
        <fullName evidence="11">Xylose transport system permease protein XylH</fullName>
    </recommendedName>
</protein>
<evidence type="ECO:0000256" key="8">
    <source>
        <dbReference type="ARBA" id="ARBA00022989"/>
    </source>
</evidence>
<evidence type="ECO:0000256" key="12">
    <source>
        <dbReference type="SAM" id="Phobius"/>
    </source>
</evidence>
<feature type="transmembrane region" description="Helical" evidence="12">
    <location>
        <begin position="181"/>
        <end position="199"/>
    </location>
</feature>
<feature type="transmembrane region" description="Helical" evidence="12">
    <location>
        <begin position="266"/>
        <end position="297"/>
    </location>
</feature>
<dbReference type="CDD" id="cd06579">
    <property type="entry name" value="TM_PBP1_transp_AraH_like"/>
    <property type="match status" value="1"/>
</dbReference>
<name>A0AAV2VLZ1_9VIBR</name>
<dbReference type="GO" id="GO:0005886">
    <property type="term" value="C:plasma membrane"/>
    <property type="evidence" value="ECO:0007669"/>
    <property type="project" value="UniProtKB-SubCell"/>
</dbReference>
<feature type="transmembrane region" description="Helical" evidence="12">
    <location>
        <begin position="309"/>
        <end position="328"/>
    </location>
</feature>
<keyword evidence="6" id="KW-0762">Sugar transport</keyword>
<evidence type="ECO:0000256" key="3">
    <source>
        <dbReference type="ARBA" id="ARBA00022448"/>
    </source>
</evidence>
<keyword evidence="4" id="KW-1003">Cell membrane</keyword>
<feature type="transmembrane region" description="Helical" evidence="12">
    <location>
        <begin position="33"/>
        <end position="53"/>
    </location>
</feature>
<dbReference type="Pfam" id="PF02653">
    <property type="entry name" value="BPD_transp_2"/>
    <property type="match status" value="1"/>
</dbReference>
<evidence type="ECO:0000256" key="4">
    <source>
        <dbReference type="ARBA" id="ARBA00022475"/>
    </source>
</evidence>
<feature type="transmembrane region" description="Helical" evidence="12">
    <location>
        <begin position="226"/>
        <end position="246"/>
    </location>
</feature>
<dbReference type="AlphaFoldDB" id="A0AAV2VLZ1"/>
<keyword evidence="9 12" id="KW-0472">Membrane</keyword>
<keyword evidence="5" id="KW-0997">Cell inner membrane</keyword>
<evidence type="ECO:0000256" key="2">
    <source>
        <dbReference type="ARBA" id="ARBA00007942"/>
    </source>
</evidence>
<evidence type="ECO:0000256" key="9">
    <source>
        <dbReference type="ARBA" id="ARBA00023136"/>
    </source>
</evidence>
<evidence type="ECO:0000256" key="6">
    <source>
        <dbReference type="ARBA" id="ARBA00022597"/>
    </source>
</evidence>
<keyword evidence="3" id="KW-0813">Transport</keyword>
<sequence length="338" mass="36276">MEQELRGDSAPIQKESRMNVRRQVKDLLSRPEVSAFLMLLIMLALFSASNPYFLTLNNFMIILQPIPEITLIAIGVTILMVSGEFDLSVGSVFAFSPMIMVLLLAAGIPVGLAIVVALIGAAAVGLCNSFITLKIGLPSFITTLGMLFMIRSLTIVMSGGFPPPFPRDMDTSWLVGRIDLLRASIFYLVAFAIVLAMWLRRTDFGSWIYATGGNTQAAHDMGINTALVKTTAFVLCSVLAGFAGIIQCFRIKAIIPTMGTGFELHAIAAAVIGGAALTGGVGTVMGAIIGALLIAFIENIIIINRIDANWFKFAVGAMIVFSVALNTYTRRAADKMKV</sequence>
<dbReference type="EMBL" id="CAOF01000060">
    <property type="protein sequence ID" value="CCO45499.1"/>
    <property type="molecule type" value="Genomic_DNA"/>
</dbReference>
<feature type="transmembrane region" description="Helical" evidence="12">
    <location>
        <begin position="59"/>
        <end position="80"/>
    </location>
</feature>
<comment type="caution">
    <text evidence="13">The sequence shown here is derived from an EMBL/GenBank/DDBJ whole genome shotgun (WGS) entry which is preliminary data.</text>
</comment>
<evidence type="ECO:0000256" key="1">
    <source>
        <dbReference type="ARBA" id="ARBA00004429"/>
    </source>
</evidence>
<evidence type="ECO:0000256" key="5">
    <source>
        <dbReference type="ARBA" id="ARBA00022519"/>
    </source>
</evidence>
<evidence type="ECO:0000313" key="13">
    <source>
        <dbReference type="EMBL" id="CCO45499.1"/>
    </source>
</evidence>
<accession>A0AAV2VLZ1</accession>